<dbReference type="EMBL" id="KD288561">
    <property type="protein sequence ID" value="EMS45297.1"/>
    <property type="molecule type" value="Genomic_DNA"/>
</dbReference>
<dbReference type="OMA" id="FAFENEM"/>
<name>M7YDW2_TRIUA</name>
<dbReference type="AlphaFoldDB" id="M7YDW2"/>
<organism evidence="1">
    <name type="scientific">Triticum urartu</name>
    <name type="common">Red wild einkorn</name>
    <name type="synonym">Crithodium urartu</name>
    <dbReference type="NCBI Taxonomy" id="4572"/>
    <lineage>
        <taxon>Eukaryota</taxon>
        <taxon>Viridiplantae</taxon>
        <taxon>Streptophyta</taxon>
        <taxon>Embryophyta</taxon>
        <taxon>Tracheophyta</taxon>
        <taxon>Spermatophyta</taxon>
        <taxon>Magnoliopsida</taxon>
        <taxon>Liliopsida</taxon>
        <taxon>Poales</taxon>
        <taxon>Poaceae</taxon>
        <taxon>BOP clade</taxon>
        <taxon>Pooideae</taxon>
        <taxon>Triticodae</taxon>
        <taxon>Triticeae</taxon>
        <taxon>Triticinae</taxon>
        <taxon>Triticum</taxon>
    </lineage>
</organism>
<sequence length="237" mass="26130">MAAQEIAQFSSRHGSQDQLVVASDATVPPLPHKPDLQIYVGTAFAVMLIQLACAQATSGQQSDNFLFSHFLLFLSSALGALAVMIAALPIRANQCVAQGQQLIHRIFIVVFMIAVRMMATEWMMVEVMPLVCMPEFIASLVWLTGDFDHARCMVLIDKVTSRRSTVTFLTAAVALLAFMFAFENEMWRPDISADVSLDWPSVSAIISIRILEFSAVICFAMSAVLLFIGFLLNYSIL</sequence>
<proteinExistence type="predicted"/>
<accession>M7YDW2</accession>
<gene>
    <name evidence="1" type="ORF">TRIUR3_04449</name>
</gene>
<protein>
    <submittedName>
        <fullName evidence="1">Uncharacterized protein</fullName>
    </submittedName>
</protein>
<evidence type="ECO:0000313" key="1">
    <source>
        <dbReference type="EMBL" id="EMS45297.1"/>
    </source>
</evidence>
<reference evidence="1" key="1">
    <citation type="journal article" date="2013" name="Nature">
        <title>Draft genome of the wheat A-genome progenitor Triticum urartu.</title>
        <authorList>
            <person name="Ling H.Q."/>
            <person name="Zhao S."/>
            <person name="Liu D."/>
            <person name="Wang J."/>
            <person name="Sun H."/>
            <person name="Zhang C."/>
            <person name="Fan H."/>
            <person name="Li D."/>
            <person name="Dong L."/>
            <person name="Tao Y."/>
            <person name="Gao C."/>
            <person name="Wu H."/>
            <person name="Li Y."/>
            <person name="Cui Y."/>
            <person name="Guo X."/>
            <person name="Zheng S."/>
            <person name="Wang B."/>
            <person name="Yu K."/>
            <person name="Liang Q."/>
            <person name="Yang W."/>
            <person name="Lou X."/>
            <person name="Chen J."/>
            <person name="Feng M."/>
            <person name="Jian J."/>
            <person name="Zhang X."/>
            <person name="Luo G."/>
            <person name="Jiang Y."/>
            <person name="Liu J."/>
            <person name="Wang Z."/>
            <person name="Sha Y."/>
            <person name="Zhang B."/>
            <person name="Wu H."/>
            <person name="Tang D."/>
            <person name="Shen Q."/>
            <person name="Xue P."/>
            <person name="Zou S."/>
            <person name="Wang X."/>
            <person name="Liu X."/>
            <person name="Wang F."/>
            <person name="Yang Y."/>
            <person name="An X."/>
            <person name="Dong Z."/>
            <person name="Zhang K."/>
            <person name="Zhang X."/>
            <person name="Luo M.C."/>
            <person name="Dvorak J."/>
            <person name="Tong Y."/>
            <person name="Wang J."/>
            <person name="Yang H."/>
            <person name="Li Z."/>
            <person name="Wang D."/>
            <person name="Zhang A."/>
            <person name="Wang J."/>
        </authorList>
    </citation>
    <scope>NUCLEOTIDE SEQUENCE</scope>
</reference>